<dbReference type="GO" id="GO:0008270">
    <property type="term" value="F:zinc ion binding"/>
    <property type="evidence" value="ECO:0007669"/>
    <property type="project" value="UniProtKB-UniRule"/>
</dbReference>
<evidence type="ECO:0000313" key="19">
    <source>
        <dbReference type="Proteomes" id="UP000295758"/>
    </source>
</evidence>
<feature type="domain" description="Alanyl-transfer RNA synthetases family profile" evidence="16">
    <location>
        <begin position="3"/>
        <end position="710"/>
    </location>
</feature>
<dbReference type="SUPFAM" id="SSF50447">
    <property type="entry name" value="Translation proteins"/>
    <property type="match status" value="1"/>
</dbReference>
<dbReference type="Proteomes" id="UP000295758">
    <property type="component" value="Unassembled WGS sequence"/>
</dbReference>
<dbReference type="InterPro" id="IPR018164">
    <property type="entry name" value="Ala-tRNA-synth_IIc_N"/>
</dbReference>
<dbReference type="FunFam" id="3.10.310.40:FF:000001">
    <property type="entry name" value="Alanine--tRNA ligase"/>
    <property type="match status" value="1"/>
</dbReference>
<organism evidence="17 20">
    <name type="scientific">Halanaerobium congolense</name>
    <dbReference type="NCBI Taxonomy" id="54121"/>
    <lineage>
        <taxon>Bacteria</taxon>
        <taxon>Bacillati</taxon>
        <taxon>Bacillota</taxon>
        <taxon>Clostridia</taxon>
        <taxon>Halanaerobiales</taxon>
        <taxon>Halanaerobiaceae</taxon>
        <taxon>Halanaerobium</taxon>
    </lineage>
</organism>
<evidence type="ECO:0000259" key="16">
    <source>
        <dbReference type="PROSITE" id="PS50860"/>
    </source>
</evidence>
<dbReference type="Gene3D" id="3.30.980.10">
    <property type="entry name" value="Threonyl-trna Synthetase, Chain A, domain 2"/>
    <property type="match status" value="1"/>
</dbReference>
<dbReference type="InterPro" id="IPR018162">
    <property type="entry name" value="Ala-tRNA-ligase_IIc_anticod-bd"/>
</dbReference>
<evidence type="ECO:0000256" key="12">
    <source>
        <dbReference type="ARBA" id="ARBA00024779"/>
    </source>
</evidence>
<dbReference type="InterPro" id="IPR003156">
    <property type="entry name" value="DHHA1_dom"/>
</dbReference>
<dbReference type="GO" id="GO:0006419">
    <property type="term" value="P:alanyl-tRNA aminoacylation"/>
    <property type="evidence" value="ECO:0007669"/>
    <property type="project" value="UniProtKB-UniRule"/>
</dbReference>
<keyword evidence="6 14" id="KW-0547">Nucleotide-binding</keyword>
<dbReference type="Gene3D" id="3.30.54.20">
    <property type="match status" value="1"/>
</dbReference>
<proteinExistence type="inferred from homology"/>
<evidence type="ECO:0000256" key="6">
    <source>
        <dbReference type="ARBA" id="ARBA00022741"/>
    </source>
</evidence>
<dbReference type="GO" id="GO:0000049">
    <property type="term" value="F:tRNA binding"/>
    <property type="evidence" value="ECO:0007669"/>
    <property type="project" value="UniProtKB-KW"/>
</dbReference>
<evidence type="ECO:0000256" key="2">
    <source>
        <dbReference type="ARBA" id="ARBA00008226"/>
    </source>
</evidence>
<keyword evidence="9 14" id="KW-0694">RNA-binding</keyword>
<dbReference type="GO" id="GO:0004813">
    <property type="term" value="F:alanine-tRNA ligase activity"/>
    <property type="evidence" value="ECO:0007669"/>
    <property type="project" value="UniProtKB-UniRule"/>
</dbReference>
<dbReference type="Proteomes" id="UP000324896">
    <property type="component" value="Unassembled WGS sequence"/>
</dbReference>
<dbReference type="PANTHER" id="PTHR11777:SF9">
    <property type="entry name" value="ALANINE--TRNA LIGASE, CYTOPLASMIC"/>
    <property type="match status" value="1"/>
</dbReference>
<dbReference type="Gene3D" id="6.10.250.550">
    <property type="match status" value="1"/>
</dbReference>
<reference evidence="17 20" key="1">
    <citation type="submission" date="2016-10" db="EMBL/GenBank/DDBJ databases">
        <authorList>
            <person name="Varghese N."/>
            <person name="Submissions S."/>
        </authorList>
    </citation>
    <scope>NUCLEOTIDE SEQUENCE [LARGE SCALE GENOMIC DNA]</scope>
    <source>
        <strain evidence="17 20">WG10</strain>
    </source>
</reference>
<dbReference type="InterPro" id="IPR050058">
    <property type="entry name" value="Ala-tRNA_ligase"/>
</dbReference>
<evidence type="ECO:0000256" key="1">
    <source>
        <dbReference type="ARBA" id="ARBA00004496"/>
    </source>
</evidence>
<dbReference type="CDD" id="cd00673">
    <property type="entry name" value="AlaRS_core"/>
    <property type="match status" value="1"/>
</dbReference>
<evidence type="ECO:0000313" key="20">
    <source>
        <dbReference type="Proteomes" id="UP000324896"/>
    </source>
</evidence>
<evidence type="ECO:0000256" key="5">
    <source>
        <dbReference type="ARBA" id="ARBA00022723"/>
    </source>
</evidence>
<dbReference type="SUPFAM" id="SSF55681">
    <property type="entry name" value="Class II aaRS and biotin synthetases"/>
    <property type="match status" value="1"/>
</dbReference>
<dbReference type="PRINTS" id="PR00980">
    <property type="entry name" value="TRNASYNTHALA"/>
</dbReference>
<keyword evidence="5 14" id="KW-0479">Metal-binding</keyword>
<evidence type="ECO:0000313" key="17">
    <source>
        <dbReference type="EMBL" id="SDB98097.1"/>
    </source>
</evidence>
<dbReference type="SMART" id="SM00863">
    <property type="entry name" value="tRNA_SAD"/>
    <property type="match status" value="1"/>
</dbReference>
<dbReference type="GO" id="GO:0005829">
    <property type="term" value="C:cytosol"/>
    <property type="evidence" value="ECO:0007669"/>
    <property type="project" value="TreeGrafter"/>
</dbReference>
<evidence type="ECO:0000256" key="7">
    <source>
        <dbReference type="ARBA" id="ARBA00022833"/>
    </source>
</evidence>
<dbReference type="EMBL" id="SOAA01000009">
    <property type="protein sequence ID" value="TDS31758.1"/>
    <property type="molecule type" value="Genomic_DNA"/>
</dbReference>
<comment type="subcellular location">
    <subcellularLocation>
        <location evidence="1 14">Cytoplasm</location>
    </subcellularLocation>
</comment>
<evidence type="ECO:0000256" key="11">
    <source>
        <dbReference type="ARBA" id="ARBA00023146"/>
    </source>
</evidence>
<evidence type="ECO:0000256" key="10">
    <source>
        <dbReference type="ARBA" id="ARBA00022917"/>
    </source>
</evidence>
<dbReference type="FunFam" id="3.30.54.20:FF:000001">
    <property type="entry name" value="Alanine--tRNA ligase"/>
    <property type="match status" value="1"/>
</dbReference>
<dbReference type="AlphaFoldDB" id="A0A1G6HUV3"/>
<evidence type="ECO:0000256" key="14">
    <source>
        <dbReference type="HAMAP-Rule" id="MF_00036"/>
    </source>
</evidence>
<dbReference type="SUPFAM" id="SSF55186">
    <property type="entry name" value="ThrRS/AlaRS common domain"/>
    <property type="match status" value="1"/>
</dbReference>
<feature type="binding site" evidence="14">
    <location>
        <position position="671"/>
    </location>
    <ligand>
        <name>Zn(2+)</name>
        <dbReference type="ChEBI" id="CHEBI:29105"/>
    </ligand>
</feature>
<dbReference type="InterPro" id="IPR002318">
    <property type="entry name" value="Ala-tRNA-lgiase_IIc"/>
</dbReference>
<comment type="similarity">
    <text evidence="2 14">Belongs to the class-II aminoacyl-tRNA synthetase family.</text>
</comment>
<feature type="binding site" evidence="14">
    <location>
        <position position="569"/>
    </location>
    <ligand>
        <name>Zn(2+)</name>
        <dbReference type="ChEBI" id="CHEBI:29105"/>
    </ligand>
</feature>
<evidence type="ECO:0000256" key="3">
    <source>
        <dbReference type="ARBA" id="ARBA00022555"/>
    </source>
</evidence>
<dbReference type="HAMAP" id="MF_00036_B">
    <property type="entry name" value="Ala_tRNA_synth_B"/>
    <property type="match status" value="1"/>
</dbReference>
<keyword evidence="4 14" id="KW-0436">Ligase</keyword>
<feature type="binding site" evidence="14">
    <location>
        <position position="565"/>
    </location>
    <ligand>
        <name>Zn(2+)</name>
        <dbReference type="ChEBI" id="CHEBI:29105"/>
    </ligand>
</feature>
<dbReference type="Pfam" id="PF07973">
    <property type="entry name" value="tRNA_SAD"/>
    <property type="match status" value="1"/>
</dbReference>
<reference evidence="18 19" key="2">
    <citation type="submission" date="2019-03" db="EMBL/GenBank/DDBJ databases">
        <title>Deep subsurface shale carbon reservoir microbial communities from Ohio and West Virginia, USA.</title>
        <authorList>
            <person name="Wrighton K."/>
        </authorList>
    </citation>
    <scope>NUCLEOTIDE SEQUENCE [LARGE SCALE GENOMIC DNA]</scope>
    <source>
        <strain evidence="18 19">UTICA-S4D12</strain>
    </source>
</reference>
<dbReference type="GO" id="GO:0002161">
    <property type="term" value="F:aminoacyl-tRNA deacylase activity"/>
    <property type="evidence" value="ECO:0007669"/>
    <property type="project" value="TreeGrafter"/>
</dbReference>
<evidence type="ECO:0000256" key="9">
    <source>
        <dbReference type="ARBA" id="ARBA00022884"/>
    </source>
</evidence>
<accession>A0A1G6HUV3</accession>
<dbReference type="EMBL" id="FMYT01000001">
    <property type="protein sequence ID" value="SDB98097.1"/>
    <property type="molecule type" value="Genomic_DNA"/>
</dbReference>
<dbReference type="Gene3D" id="3.30.930.10">
    <property type="entry name" value="Bira Bifunctional Protein, Domain 2"/>
    <property type="match status" value="1"/>
</dbReference>
<dbReference type="Pfam" id="PF02272">
    <property type="entry name" value="DHHA1"/>
    <property type="match status" value="1"/>
</dbReference>
<keyword evidence="11 14" id="KW-0030">Aminoacyl-tRNA synthetase</keyword>
<dbReference type="RefSeq" id="WP_133618188.1">
    <property type="nucleotide sequence ID" value="NZ_FMYT01000001.1"/>
</dbReference>
<sequence>MIKSGDEIRQAYLDFFKSKGHLILDSAPLVPKNDPSLLWINAGMAPFKPYFDGSLEPPKKRIATSQKCIRTNDIENVGKTARHHTYFEMLGNFSFGDYFKEKAIIWGWEFVTEVLELDPDKLWITIYEDDDEAFAIWHDKVGLPKERIVRMGKKENFWQIGTGPCGPCSEIHYDRGAEAGDSKEDVLGGEGDRYLEIWNLVFTQYNYTEEGEYKELPNKNIDTGMGLERVASILQETETNFETDLIKPIIDQAVDMAGIPYQKDEESLTAYRVIADHIRSASVAISDGALPSNEGRGYVIRRLIRRAARYGRKLGFEEPFLYKLVEKTAEVVKGVAPNLKKQLAHVKNVLKSEEESFLKTLEQGLNILETMLNDLKAEGKEILGGKSAFKLYDTYGFPLDLTEDIAAEAGIKVDQEGFEKEMAAQRKRAREARAETSFSSGEVEKLYAEFKDQIKEDNFTGYHSLKEKTEVVGLLRDNQKVSKLTEGDQGEIILAKTPFYAESGGQIGDKGVIKTDNFEAEVNDTVKKAEVFVHRVEIKSGQVELRDEVEAVVYNNRRQATARHHSATHLLHKALKEVLGDHVNQSGSLVAPDRLRFDFTHFSALTEAEIDEIERKVNQAVLENYSVETEYKTLDEAKAMGATALFGEKYGEEVRVVRMGDFSMELCGGTHVNATGDIGAFKIVSESGIAAGVRRIEALTGEYALDYFNSKLEILDQTAAELKTDPDNLLNRVKQLQKNQKELEKELEILKQKLAGSKKDELIDQLQQIEGINVLTAELENLDNSALRNLNDQLKDKIDSAVIVLASKGENKVIFVASVTKDLIEKGFKAGDIIAKAAKVAGGGGGGRPDMAQAGGSKPEKTAAALAEVEKIVKEIAG</sequence>
<dbReference type="EC" id="6.1.1.7" evidence="14"/>
<dbReference type="Pfam" id="PF01411">
    <property type="entry name" value="tRNA-synt_2c"/>
    <property type="match status" value="1"/>
</dbReference>
<dbReference type="GO" id="GO:0016740">
    <property type="term" value="F:transferase activity"/>
    <property type="evidence" value="ECO:0007669"/>
    <property type="project" value="UniProtKB-ARBA"/>
</dbReference>
<dbReference type="InterPro" id="IPR018163">
    <property type="entry name" value="Thr/Ala-tRNA-synth_IIc_edit"/>
</dbReference>
<dbReference type="InterPro" id="IPR012947">
    <property type="entry name" value="tRNA_SAD"/>
</dbReference>
<comment type="function">
    <text evidence="12 14">Catalyzes the attachment of alanine to tRNA(Ala) in a two-step reaction: alanine is first activated by ATP to form Ala-AMP and then transferred to the acceptor end of tRNA(Ala). Also edits incorrectly charged Ser-tRNA(Ala) and Gly-tRNA(Ala) via its editing domain.</text>
</comment>
<dbReference type="GO" id="GO:0005524">
    <property type="term" value="F:ATP binding"/>
    <property type="evidence" value="ECO:0007669"/>
    <property type="project" value="UniProtKB-UniRule"/>
</dbReference>
<keyword evidence="15" id="KW-0175">Coiled coil</keyword>
<dbReference type="InterPro" id="IPR045864">
    <property type="entry name" value="aa-tRNA-synth_II/BPL/LPL"/>
</dbReference>
<keyword evidence="10 14" id="KW-0648">Protein biosynthesis</keyword>
<evidence type="ECO:0000256" key="13">
    <source>
        <dbReference type="ARBA" id="ARBA00048300"/>
    </source>
</evidence>
<dbReference type="InterPro" id="IPR023033">
    <property type="entry name" value="Ala_tRNA_ligase_euk/bac"/>
</dbReference>
<dbReference type="FunFam" id="3.30.980.10:FF:000004">
    <property type="entry name" value="Alanine--tRNA ligase, cytoplasmic"/>
    <property type="match status" value="1"/>
</dbReference>
<evidence type="ECO:0000256" key="8">
    <source>
        <dbReference type="ARBA" id="ARBA00022840"/>
    </source>
</evidence>
<evidence type="ECO:0000256" key="15">
    <source>
        <dbReference type="SAM" id="Coils"/>
    </source>
</evidence>
<name>A0A1G6HUV3_9FIRM</name>
<keyword evidence="7 14" id="KW-0862">Zinc</keyword>
<keyword evidence="3 14" id="KW-0820">tRNA-binding</keyword>
<dbReference type="Gene3D" id="2.40.30.130">
    <property type="match status" value="1"/>
</dbReference>
<evidence type="ECO:0000313" key="18">
    <source>
        <dbReference type="EMBL" id="TDS31758.1"/>
    </source>
</evidence>
<feature type="binding site" evidence="14">
    <location>
        <position position="667"/>
    </location>
    <ligand>
        <name>Zn(2+)</name>
        <dbReference type="ChEBI" id="CHEBI:29105"/>
    </ligand>
</feature>
<dbReference type="Gene3D" id="3.10.310.40">
    <property type="match status" value="1"/>
</dbReference>
<comment type="catalytic activity">
    <reaction evidence="13 14">
        <text>tRNA(Ala) + L-alanine + ATP = L-alanyl-tRNA(Ala) + AMP + diphosphate</text>
        <dbReference type="Rhea" id="RHEA:12540"/>
        <dbReference type="Rhea" id="RHEA-COMP:9657"/>
        <dbReference type="Rhea" id="RHEA-COMP:9923"/>
        <dbReference type="ChEBI" id="CHEBI:30616"/>
        <dbReference type="ChEBI" id="CHEBI:33019"/>
        <dbReference type="ChEBI" id="CHEBI:57972"/>
        <dbReference type="ChEBI" id="CHEBI:78442"/>
        <dbReference type="ChEBI" id="CHEBI:78497"/>
        <dbReference type="ChEBI" id="CHEBI:456215"/>
        <dbReference type="EC" id="6.1.1.7"/>
    </reaction>
</comment>
<comment type="cofactor">
    <cofactor evidence="14">
        <name>Zn(2+)</name>
        <dbReference type="ChEBI" id="CHEBI:29105"/>
    </cofactor>
    <text evidence="14">Binds 1 zinc ion per subunit.</text>
</comment>
<comment type="domain">
    <text evidence="14">Consists of three domains; the N-terminal catalytic domain, the editing domain and the C-terminal C-Ala domain. The editing domain removes incorrectly charged amino acids, while the C-Ala domain, along with tRNA(Ala), serves as a bridge to cooperatively bring together the editing and aminoacylation centers thus stimulating deacylation of misacylated tRNAs.</text>
</comment>
<dbReference type="FunFam" id="2.40.30.130:FF:000001">
    <property type="entry name" value="Alanine--tRNA ligase"/>
    <property type="match status" value="1"/>
</dbReference>
<dbReference type="GO" id="GO:0140096">
    <property type="term" value="F:catalytic activity, acting on a protein"/>
    <property type="evidence" value="ECO:0007669"/>
    <property type="project" value="UniProtKB-ARBA"/>
</dbReference>
<keyword evidence="8 14" id="KW-0067">ATP-binding</keyword>
<dbReference type="SUPFAM" id="SSF101353">
    <property type="entry name" value="Putative anticodon-binding domain of alanyl-tRNA synthetase (AlaRS)"/>
    <property type="match status" value="1"/>
</dbReference>
<dbReference type="InterPro" id="IPR018165">
    <property type="entry name" value="Ala-tRNA-synth_IIc_core"/>
</dbReference>
<dbReference type="FunFam" id="3.30.930.10:FF:000004">
    <property type="entry name" value="Alanine--tRNA ligase"/>
    <property type="match status" value="1"/>
</dbReference>
<dbReference type="PANTHER" id="PTHR11777">
    <property type="entry name" value="ALANYL-TRNA SYNTHETASE"/>
    <property type="match status" value="1"/>
</dbReference>
<gene>
    <name evidence="14" type="primary">alaS</name>
    <name evidence="18" type="ORF">BY453_10964</name>
    <name evidence="17" type="ORF">SAMN04488597_101163</name>
</gene>
<feature type="coiled-coil region" evidence="15">
    <location>
        <begin position="726"/>
        <end position="760"/>
    </location>
</feature>
<keyword evidence="14" id="KW-0963">Cytoplasm</keyword>
<dbReference type="PROSITE" id="PS50860">
    <property type="entry name" value="AA_TRNA_LIGASE_II_ALA"/>
    <property type="match status" value="1"/>
</dbReference>
<evidence type="ECO:0000256" key="4">
    <source>
        <dbReference type="ARBA" id="ARBA00022598"/>
    </source>
</evidence>
<dbReference type="InterPro" id="IPR009000">
    <property type="entry name" value="Transl_B-barrel_sf"/>
</dbReference>
<protein>
    <recommendedName>
        <fullName evidence="14">Alanine--tRNA ligase</fullName>
        <ecNumber evidence="14">6.1.1.7</ecNumber>
    </recommendedName>
    <alternativeName>
        <fullName evidence="14">Alanyl-tRNA synthetase</fullName>
        <shortName evidence="14">AlaRS</shortName>
    </alternativeName>
</protein>
<dbReference type="NCBIfam" id="TIGR00344">
    <property type="entry name" value="alaS"/>
    <property type="match status" value="1"/>
</dbReference>